<evidence type="ECO:0000313" key="4">
    <source>
        <dbReference type="Proteomes" id="UP001596282"/>
    </source>
</evidence>
<dbReference type="InterPro" id="IPR001387">
    <property type="entry name" value="Cro/C1-type_HTH"/>
</dbReference>
<feature type="domain" description="HTH cro/C1-type" evidence="2">
    <location>
        <begin position="10"/>
        <end position="64"/>
    </location>
</feature>
<reference evidence="4" key="1">
    <citation type="journal article" date="2019" name="Int. J. Syst. Evol. Microbiol.">
        <title>The Global Catalogue of Microorganisms (GCM) 10K type strain sequencing project: providing services to taxonomists for standard genome sequencing and annotation.</title>
        <authorList>
            <consortium name="The Broad Institute Genomics Platform"/>
            <consortium name="The Broad Institute Genome Sequencing Center for Infectious Disease"/>
            <person name="Wu L."/>
            <person name="Ma J."/>
        </authorList>
    </citation>
    <scope>NUCLEOTIDE SEQUENCE [LARGE SCALE GENOMIC DNA]</scope>
    <source>
        <strain evidence="4">CCM 8933</strain>
    </source>
</reference>
<keyword evidence="4" id="KW-1185">Reference proteome</keyword>
<sequence length="106" mass="11674">MNLDFFGERLKSVRKSKRLTQLALAQRLAISKGTVSAYEQGLSYPSLSTLVEICSILDTSADYLLGISDDLSFKMGGLTAEQTDSVLQFIALIEHANSLVNDQHQH</sequence>
<dbReference type="InterPro" id="IPR010982">
    <property type="entry name" value="Lambda_DNA-bd_dom_sf"/>
</dbReference>
<dbReference type="PROSITE" id="PS50943">
    <property type="entry name" value="HTH_CROC1"/>
    <property type="match status" value="1"/>
</dbReference>
<evidence type="ECO:0000313" key="3">
    <source>
        <dbReference type="EMBL" id="MFC6180979.1"/>
    </source>
</evidence>
<dbReference type="CDD" id="cd00093">
    <property type="entry name" value="HTH_XRE"/>
    <property type="match status" value="1"/>
</dbReference>
<keyword evidence="1" id="KW-0238">DNA-binding</keyword>
<protein>
    <submittedName>
        <fullName evidence="3">Helix-turn-helix domain-containing protein</fullName>
    </submittedName>
</protein>
<dbReference type="RefSeq" id="WP_137629680.1">
    <property type="nucleotide sequence ID" value="NZ_BJDJ01000034.1"/>
</dbReference>
<gene>
    <name evidence="3" type="ORF">ACFP5Y_07095</name>
</gene>
<dbReference type="SUPFAM" id="SSF47413">
    <property type="entry name" value="lambda repressor-like DNA-binding domains"/>
    <property type="match status" value="1"/>
</dbReference>
<accession>A0ABW1S0K2</accession>
<organism evidence="3 4">
    <name type="scientific">Lactiplantibacillus daowaiensis</name>
    <dbReference type="NCBI Taxonomy" id="2559918"/>
    <lineage>
        <taxon>Bacteria</taxon>
        <taxon>Bacillati</taxon>
        <taxon>Bacillota</taxon>
        <taxon>Bacilli</taxon>
        <taxon>Lactobacillales</taxon>
        <taxon>Lactobacillaceae</taxon>
        <taxon>Lactiplantibacillus</taxon>
    </lineage>
</organism>
<evidence type="ECO:0000259" key="2">
    <source>
        <dbReference type="PROSITE" id="PS50943"/>
    </source>
</evidence>
<evidence type="ECO:0000256" key="1">
    <source>
        <dbReference type="ARBA" id="ARBA00023125"/>
    </source>
</evidence>
<dbReference type="SMART" id="SM00530">
    <property type="entry name" value="HTH_XRE"/>
    <property type="match status" value="1"/>
</dbReference>
<proteinExistence type="predicted"/>
<dbReference type="Gene3D" id="1.10.260.40">
    <property type="entry name" value="lambda repressor-like DNA-binding domains"/>
    <property type="match status" value="1"/>
</dbReference>
<dbReference type="PANTHER" id="PTHR46558">
    <property type="entry name" value="TRACRIPTIONAL REGULATORY PROTEIN-RELATED-RELATED"/>
    <property type="match status" value="1"/>
</dbReference>
<dbReference type="Proteomes" id="UP001596282">
    <property type="component" value="Unassembled WGS sequence"/>
</dbReference>
<dbReference type="EMBL" id="JBHSSC010000029">
    <property type="protein sequence ID" value="MFC6180979.1"/>
    <property type="molecule type" value="Genomic_DNA"/>
</dbReference>
<comment type="caution">
    <text evidence="3">The sequence shown here is derived from an EMBL/GenBank/DDBJ whole genome shotgun (WGS) entry which is preliminary data.</text>
</comment>
<dbReference type="Pfam" id="PF01381">
    <property type="entry name" value="HTH_3"/>
    <property type="match status" value="1"/>
</dbReference>
<dbReference type="PANTHER" id="PTHR46558:SF11">
    <property type="entry name" value="HTH-TYPE TRANSCRIPTIONAL REGULATOR XRE"/>
    <property type="match status" value="1"/>
</dbReference>
<name>A0ABW1S0K2_9LACO</name>